<organism evidence="2 3">
    <name type="scientific">Clostridium perfringens D str. JGS1721</name>
    <dbReference type="NCBI Taxonomy" id="488537"/>
    <lineage>
        <taxon>Bacteria</taxon>
        <taxon>Bacillati</taxon>
        <taxon>Bacillota</taxon>
        <taxon>Clostridia</taxon>
        <taxon>Eubacteriales</taxon>
        <taxon>Clostridiaceae</taxon>
        <taxon>Clostridium</taxon>
    </lineage>
</organism>
<feature type="coiled-coil region" evidence="1">
    <location>
        <begin position="45"/>
        <end position="79"/>
    </location>
</feature>
<dbReference type="RefSeq" id="WP_003475862.1">
    <property type="nucleotide sequence ID" value="NZ_ABOO01000040.1"/>
</dbReference>
<dbReference type="EMBL" id="ABOO01000040">
    <property type="protein sequence ID" value="EDT70722.1"/>
    <property type="molecule type" value="Genomic_DNA"/>
</dbReference>
<evidence type="ECO:0000256" key="1">
    <source>
        <dbReference type="SAM" id="Coils"/>
    </source>
</evidence>
<accession>B1V630</accession>
<evidence type="ECO:0000313" key="2">
    <source>
        <dbReference type="EMBL" id="EDT70722.1"/>
    </source>
</evidence>
<feature type="coiled-coil region" evidence="1">
    <location>
        <begin position="117"/>
        <end position="154"/>
    </location>
</feature>
<dbReference type="Proteomes" id="UP000003188">
    <property type="component" value="Unassembled WGS sequence"/>
</dbReference>
<name>B1V630_CLOPF</name>
<protein>
    <submittedName>
        <fullName evidence="2">Uncharacterized protein</fullName>
    </submittedName>
</protein>
<evidence type="ECO:0000313" key="3">
    <source>
        <dbReference type="Proteomes" id="UP000003188"/>
    </source>
</evidence>
<reference evidence="2 3" key="1">
    <citation type="submission" date="2008-03" db="EMBL/GenBank/DDBJ databases">
        <authorList>
            <person name="Paulsen I."/>
            <person name="Sebastian Y."/>
        </authorList>
    </citation>
    <scope>NUCLEOTIDE SEQUENCE [LARGE SCALE GENOMIC DNA]</scope>
    <source>
        <strain evidence="3">D str. JGS1721</strain>
    </source>
</reference>
<proteinExistence type="predicted"/>
<comment type="caution">
    <text evidence="2">The sequence shown here is derived from an EMBL/GenBank/DDBJ whole genome shotgun (WGS) entry which is preliminary data.</text>
</comment>
<keyword evidence="1" id="KW-0175">Coiled coil</keyword>
<sequence length="170" mass="19934">MKTAQEVANELDLTRTEVYNLLRKKRFSPLVKKNGGQVAISNELFKLLEEEIKSKRNNIKQQENKNIDIKQEDKSLEEKNTIVDVKTEENTDFNTIEVLQNQIKLKDNQITILNSVITNNLNRIKDLEEKQQDYKNLSEEIKILKVTLDDLSKIKKRMSIILCKLSKKIY</sequence>
<gene>
    <name evidence="2" type="ORF">CJD_A0555</name>
</gene>
<dbReference type="AlphaFoldDB" id="B1V630"/>